<keyword evidence="9" id="KW-0406">Ion transport</keyword>
<feature type="transmembrane region" description="Helical" evidence="9">
    <location>
        <begin position="20"/>
        <end position="37"/>
    </location>
</feature>
<dbReference type="InterPro" id="IPR003691">
    <property type="entry name" value="FluC"/>
</dbReference>
<comment type="catalytic activity">
    <reaction evidence="8">
        <text>fluoride(in) = fluoride(out)</text>
        <dbReference type="Rhea" id="RHEA:76159"/>
        <dbReference type="ChEBI" id="CHEBI:17051"/>
    </reaction>
    <physiologicalReaction direction="left-to-right" evidence="8">
        <dbReference type="Rhea" id="RHEA:76160"/>
    </physiologicalReaction>
</comment>
<dbReference type="GO" id="GO:0062054">
    <property type="term" value="F:fluoride channel activity"/>
    <property type="evidence" value="ECO:0007669"/>
    <property type="project" value="UniProtKB-UniRule"/>
</dbReference>
<dbReference type="Pfam" id="PF02537">
    <property type="entry name" value="CRCB"/>
    <property type="match status" value="1"/>
</dbReference>
<reference evidence="10 11" key="1">
    <citation type="submission" date="2018-08" db="EMBL/GenBank/DDBJ databases">
        <title>Meiothermus luteus KCTC 52599 genome sequencing project.</title>
        <authorList>
            <person name="Da Costa M.S."/>
            <person name="Albuquerque L."/>
            <person name="Raposo P."/>
            <person name="Froufe H.J.C."/>
            <person name="Barroso C.S."/>
            <person name="Egas C."/>
        </authorList>
    </citation>
    <scope>NUCLEOTIDE SEQUENCE [LARGE SCALE GENOMIC DNA]</scope>
    <source>
        <strain evidence="10 11">KCTC 52599</strain>
    </source>
</reference>
<evidence type="ECO:0000313" key="11">
    <source>
        <dbReference type="Proteomes" id="UP000265800"/>
    </source>
</evidence>
<protein>
    <recommendedName>
        <fullName evidence="9">Fluoride-specific ion channel FluC</fullName>
    </recommendedName>
</protein>
<comment type="caution">
    <text evidence="10">The sequence shown here is derived from an EMBL/GenBank/DDBJ whole genome shotgun (WGS) entry which is preliminary data.</text>
</comment>
<evidence type="ECO:0000256" key="3">
    <source>
        <dbReference type="ARBA" id="ARBA00022692"/>
    </source>
</evidence>
<feature type="binding site" evidence="9">
    <location>
        <position position="90"/>
    </location>
    <ligand>
        <name>Na(+)</name>
        <dbReference type="ChEBI" id="CHEBI:29101"/>
        <note>structural</note>
    </ligand>
</feature>
<evidence type="ECO:0000313" key="10">
    <source>
        <dbReference type="EMBL" id="RIH89715.1"/>
    </source>
</evidence>
<keyword evidence="3 9" id="KW-0812">Transmembrane</keyword>
<comment type="similarity">
    <text evidence="7 9">Belongs to the fluoride channel Fluc/FEX (TC 1.A.43) family.</text>
</comment>
<dbReference type="PANTHER" id="PTHR28259:SF1">
    <property type="entry name" value="FLUORIDE EXPORT PROTEIN 1-RELATED"/>
    <property type="match status" value="1"/>
</dbReference>
<keyword evidence="4 9" id="KW-1133">Transmembrane helix</keyword>
<organism evidence="10 11">
    <name type="scientific">Meiothermus luteus</name>
    <dbReference type="NCBI Taxonomy" id="2026184"/>
    <lineage>
        <taxon>Bacteria</taxon>
        <taxon>Thermotogati</taxon>
        <taxon>Deinococcota</taxon>
        <taxon>Deinococci</taxon>
        <taxon>Thermales</taxon>
        <taxon>Thermaceae</taxon>
        <taxon>Meiothermus</taxon>
    </lineage>
</organism>
<feature type="binding site" evidence="9">
    <location>
        <position position="93"/>
    </location>
    <ligand>
        <name>Na(+)</name>
        <dbReference type="ChEBI" id="CHEBI:29101"/>
        <note>structural</note>
    </ligand>
</feature>
<dbReference type="Proteomes" id="UP000265800">
    <property type="component" value="Unassembled WGS sequence"/>
</dbReference>
<keyword evidence="9" id="KW-0915">Sodium</keyword>
<evidence type="ECO:0000256" key="6">
    <source>
        <dbReference type="ARBA" id="ARBA00023303"/>
    </source>
</evidence>
<dbReference type="HAMAP" id="MF_00454">
    <property type="entry name" value="FluC"/>
    <property type="match status" value="1"/>
</dbReference>
<feature type="transmembrane region" description="Helical" evidence="9">
    <location>
        <begin position="112"/>
        <end position="133"/>
    </location>
</feature>
<keyword evidence="9" id="KW-0479">Metal-binding</keyword>
<evidence type="ECO:0000256" key="2">
    <source>
        <dbReference type="ARBA" id="ARBA00022475"/>
    </source>
</evidence>
<dbReference type="GO" id="GO:0046872">
    <property type="term" value="F:metal ion binding"/>
    <property type="evidence" value="ECO:0007669"/>
    <property type="project" value="UniProtKB-KW"/>
</dbReference>
<dbReference type="GO" id="GO:0140114">
    <property type="term" value="P:cellular detoxification of fluoride"/>
    <property type="evidence" value="ECO:0007669"/>
    <property type="project" value="UniProtKB-UniRule"/>
</dbReference>
<dbReference type="PANTHER" id="PTHR28259">
    <property type="entry name" value="FLUORIDE EXPORT PROTEIN 1-RELATED"/>
    <property type="match status" value="1"/>
</dbReference>
<name>A0A399F1P9_9DEIN</name>
<gene>
    <name evidence="9 10" type="primary">crcB</name>
    <name evidence="9" type="synonym">fluC</name>
    <name evidence="10" type="ORF">Mlute_00228</name>
</gene>
<evidence type="ECO:0000256" key="9">
    <source>
        <dbReference type="HAMAP-Rule" id="MF_00454"/>
    </source>
</evidence>
<sequence length="140" mass="15299">MTGAWIKEGFRRILIGVERYLLVALGGAIGALLRYGLGAWVQALSGPGFPWSTFLINITGSFFIGVVLRLSLEGALSPEWRLLLAVGVLGGYTTFSTFSWETLALVQQGEWFKASLYVLGSVVLGFLLVLLAYRLAGRWL</sequence>
<dbReference type="NCBIfam" id="TIGR00494">
    <property type="entry name" value="crcB"/>
    <property type="match status" value="1"/>
</dbReference>
<proteinExistence type="inferred from homology"/>
<keyword evidence="2 9" id="KW-1003">Cell membrane</keyword>
<dbReference type="AlphaFoldDB" id="A0A399F1P9"/>
<comment type="subcellular location">
    <subcellularLocation>
        <location evidence="1 9">Cell membrane</location>
        <topology evidence="1 9">Multi-pass membrane protein</topology>
    </subcellularLocation>
</comment>
<keyword evidence="5 9" id="KW-0472">Membrane</keyword>
<comment type="function">
    <text evidence="9">Fluoride-specific ion channel. Important for reducing fluoride concentration in the cell, thus reducing its toxicity.</text>
</comment>
<keyword evidence="9" id="KW-0813">Transport</keyword>
<feature type="transmembrane region" description="Helical" evidence="9">
    <location>
        <begin position="82"/>
        <end position="100"/>
    </location>
</feature>
<feature type="transmembrane region" description="Helical" evidence="9">
    <location>
        <begin position="49"/>
        <end position="70"/>
    </location>
</feature>
<evidence type="ECO:0000256" key="7">
    <source>
        <dbReference type="ARBA" id="ARBA00035120"/>
    </source>
</evidence>
<evidence type="ECO:0000256" key="4">
    <source>
        <dbReference type="ARBA" id="ARBA00022989"/>
    </source>
</evidence>
<evidence type="ECO:0000256" key="8">
    <source>
        <dbReference type="ARBA" id="ARBA00035585"/>
    </source>
</evidence>
<dbReference type="GO" id="GO:0005886">
    <property type="term" value="C:plasma membrane"/>
    <property type="evidence" value="ECO:0007669"/>
    <property type="project" value="UniProtKB-SubCell"/>
</dbReference>
<keyword evidence="11" id="KW-1185">Reference proteome</keyword>
<keyword evidence="6 9" id="KW-0407">Ion channel</keyword>
<comment type="activity regulation">
    <text evidence="9">Na(+) is not transported, but it plays an essential structural role and its presence is essential for fluoride channel function.</text>
</comment>
<dbReference type="EMBL" id="QWKZ01000004">
    <property type="protein sequence ID" value="RIH89715.1"/>
    <property type="molecule type" value="Genomic_DNA"/>
</dbReference>
<evidence type="ECO:0000256" key="1">
    <source>
        <dbReference type="ARBA" id="ARBA00004651"/>
    </source>
</evidence>
<evidence type="ECO:0000256" key="5">
    <source>
        <dbReference type="ARBA" id="ARBA00023136"/>
    </source>
</evidence>
<accession>A0A399F1P9</accession>